<name>A0A1G1KX73_9BACT</name>
<accession>A0A1G1KX73</accession>
<dbReference type="InterPro" id="IPR003509">
    <property type="entry name" value="UPF0102_YraN-like"/>
</dbReference>
<dbReference type="HAMAP" id="MF_00048">
    <property type="entry name" value="UPF0102"/>
    <property type="match status" value="1"/>
</dbReference>
<evidence type="ECO:0000256" key="1">
    <source>
        <dbReference type="ARBA" id="ARBA00006738"/>
    </source>
</evidence>
<sequence length="121" mass="14125">MKHDLKETGNLGEDIATEYLKRRGYKIIQRNCRSPFGEIDLVAQDGNTLVFVEVKTRHGCEFGFPEEAVHQKKREQLIRLATWYLMKHTKKEMPVRFDILAVELKTGEPEIRLIQNAIEVE</sequence>
<protein>
    <recommendedName>
        <fullName evidence="2">UPF0102 protein A3G33_09450</fullName>
    </recommendedName>
</protein>
<dbReference type="SUPFAM" id="SSF52980">
    <property type="entry name" value="Restriction endonuclease-like"/>
    <property type="match status" value="1"/>
</dbReference>
<dbReference type="NCBIfam" id="TIGR00252">
    <property type="entry name" value="YraN family protein"/>
    <property type="match status" value="1"/>
</dbReference>
<dbReference type="NCBIfam" id="NF009154">
    <property type="entry name" value="PRK12497.3-3"/>
    <property type="match status" value="1"/>
</dbReference>
<proteinExistence type="inferred from homology"/>
<evidence type="ECO:0000313" key="4">
    <source>
        <dbReference type="Proteomes" id="UP000178187"/>
    </source>
</evidence>
<dbReference type="NCBIfam" id="NF009150">
    <property type="entry name" value="PRK12497.1-3"/>
    <property type="match status" value="1"/>
</dbReference>
<comment type="similarity">
    <text evidence="1 2">Belongs to the UPF0102 family.</text>
</comment>
<dbReference type="PANTHER" id="PTHR34039:SF1">
    <property type="entry name" value="UPF0102 PROTEIN YRAN"/>
    <property type="match status" value="1"/>
</dbReference>
<dbReference type="InterPro" id="IPR011856">
    <property type="entry name" value="tRNA_endonuc-like_dom_sf"/>
</dbReference>
<organism evidence="3 4">
    <name type="scientific">Candidatus Danuiimicrobium aquiferis</name>
    <dbReference type="NCBI Taxonomy" id="1801832"/>
    <lineage>
        <taxon>Bacteria</taxon>
        <taxon>Pseudomonadati</taxon>
        <taxon>Candidatus Omnitrophota</taxon>
        <taxon>Candidatus Danuiimicrobium</taxon>
    </lineage>
</organism>
<dbReference type="Proteomes" id="UP000178187">
    <property type="component" value="Unassembled WGS sequence"/>
</dbReference>
<dbReference type="AlphaFoldDB" id="A0A1G1KX73"/>
<dbReference type="EMBL" id="MHFR01000042">
    <property type="protein sequence ID" value="OGW97487.1"/>
    <property type="molecule type" value="Genomic_DNA"/>
</dbReference>
<evidence type="ECO:0000313" key="3">
    <source>
        <dbReference type="EMBL" id="OGW97487.1"/>
    </source>
</evidence>
<evidence type="ECO:0000256" key="2">
    <source>
        <dbReference type="HAMAP-Rule" id="MF_00048"/>
    </source>
</evidence>
<gene>
    <name evidence="3" type="ORF">A3G33_09450</name>
</gene>
<dbReference type="Gene3D" id="3.40.1350.10">
    <property type="match status" value="1"/>
</dbReference>
<dbReference type="PANTHER" id="PTHR34039">
    <property type="entry name" value="UPF0102 PROTEIN YRAN"/>
    <property type="match status" value="1"/>
</dbReference>
<dbReference type="InterPro" id="IPR011335">
    <property type="entry name" value="Restrct_endonuc-II-like"/>
</dbReference>
<dbReference type="GO" id="GO:0003676">
    <property type="term" value="F:nucleic acid binding"/>
    <property type="evidence" value="ECO:0007669"/>
    <property type="project" value="InterPro"/>
</dbReference>
<dbReference type="CDD" id="cd20736">
    <property type="entry name" value="PoNe_Nuclease"/>
    <property type="match status" value="1"/>
</dbReference>
<comment type="caution">
    <text evidence="3">The sequence shown here is derived from an EMBL/GenBank/DDBJ whole genome shotgun (WGS) entry which is preliminary data.</text>
</comment>
<reference evidence="3 4" key="1">
    <citation type="journal article" date="2016" name="Nat. Commun.">
        <title>Thousands of microbial genomes shed light on interconnected biogeochemical processes in an aquifer system.</title>
        <authorList>
            <person name="Anantharaman K."/>
            <person name="Brown C.T."/>
            <person name="Hug L.A."/>
            <person name="Sharon I."/>
            <person name="Castelle C.J."/>
            <person name="Probst A.J."/>
            <person name="Thomas B.C."/>
            <person name="Singh A."/>
            <person name="Wilkins M.J."/>
            <person name="Karaoz U."/>
            <person name="Brodie E.L."/>
            <person name="Williams K.H."/>
            <person name="Hubbard S.S."/>
            <person name="Banfield J.F."/>
        </authorList>
    </citation>
    <scope>NUCLEOTIDE SEQUENCE [LARGE SCALE GENOMIC DNA]</scope>
</reference>
<dbReference type="Pfam" id="PF02021">
    <property type="entry name" value="UPF0102"/>
    <property type="match status" value="1"/>
</dbReference>